<evidence type="ECO:0000256" key="7">
    <source>
        <dbReference type="ARBA" id="ARBA00023136"/>
    </source>
</evidence>
<dbReference type="InterPro" id="IPR002523">
    <property type="entry name" value="MgTranspt_CorA/ZnTranspt_ZntB"/>
</dbReference>
<protein>
    <recommendedName>
        <fullName evidence="8">Magnesium transport protein CorA</fullName>
    </recommendedName>
</protein>
<keyword evidence="8" id="KW-0460">Magnesium</keyword>
<evidence type="ECO:0000256" key="8">
    <source>
        <dbReference type="RuleBase" id="RU362010"/>
    </source>
</evidence>
<dbReference type="RefSeq" id="WP_315731688.1">
    <property type="nucleotide sequence ID" value="NZ_JAVYII010000002.1"/>
</dbReference>
<dbReference type="SUPFAM" id="SSF144083">
    <property type="entry name" value="Magnesium transport protein CorA, transmembrane region"/>
    <property type="match status" value="1"/>
</dbReference>
<comment type="caution">
    <text evidence="9">The sequence shown here is derived from an EMBL/GenBank/DDBJ whole genome shotgun (WGS) entry which is preliminary data.</text>
</comment>
<keyword evidence="7 8" id="KW-0472">Membrane</keyword>
<dbReference type="Gene3D" id="3.30.460.20">
    <property type="entry name" value="CorA soluble domain-like"/>
    <property type="match status" value="1"/>
</dbReference>
<feature type="transmembrane region" description="Helical" evidence="8">
    <location>
        <begin position="268"/>
        <end position="287"/>
    </location>
</feature>
<dbReference type="NCBIfam" id="TIGR00383">
    <property type="entry name" value="corA"/>
    <property type="match status" value="1"/>
</dbReference>
<gene>
    <name evidence="8 9" type="primary">corA</name>
    <name evidence="9" type="ORF">RDV89_04440</name>
</gene>
<dbReference type="PANTHER" id="PTHR46494:SF1">
    <property type="entry name" value="CORA FAMILY METAL ION TRANSPORTER (EUROFUNG)"/>
    <property type="match status" value="1"/>
</dbReference>
<keyword evidence="5 8" id="KW-0812">Transmembrane</keyword>
<evidence type="ECO:0000256" key="1">
    <source>
        <dbReference type="ARBA" id="ARBA00004651"/>
    </source>
</evidence>
<evidence type="ECO:0000256" key="2">
    <source>
        <dbReference type="ARBA" id="ARBA00009765"/>
    </source>
</evidence>
<dbReference type="CDD" id="cd12830">
    <property type="entry name" value="MtCorA-like"/>
    <property type="match status" value="1"/>
</dbReference>
<keyword evidence="4 8" id="KW-1003">Cell membrane</keyword>
<evidence type="ECO:0000256" key="6">
    <source>
        <dbReference type="ARBA" id="ARBA00022989"/>
    </source>
</evidence>
<dbReference type="Gene3D" id="1.20.58.340">
    <property type="entry name" value="Magnesium transport protein CorA, transmembrane region"/>
    <property type="match status" value="2"/>
</dbReference>
<evidence type="ECO:0000313" key="10">
    <source>
        <dbReference type="Proteomes" id="UP001268542"/>
    </source>
</evidence>
<comment type="similarity">
    <text evidence="2 8">Belongs to the CorA metal ion transporter (MIT) (TC 1.A.35) family.</text>
</comment>
<keyword evidence="6 8" id="KW-1133">Transmembrane helix</keyword>
<dbReference type="Proteomes" id="UP001268542">
    <property type="component" value="Unassembled WGS sequence"/>
</dbReference>
<organism evidence="9 10">
    <name type="scientific">Nocardioides imazamoxiresistens</name>
    <dbReference type="NCBI Taxonomy" id="3231893"/>
    <lineage>
        <taxon>Bacteria</taxon>
        <taxon>Bacillati</taxon>
        <taxon>Actinomycetota</taxon>
        <taxon>Actinomycetes</taxon>
        <taxon>Propionibacteriales</taxon>
        <taxon>Nocardioidaceae</taxon>
        <taxon>Nocardioides</taxon>
    </lineage>
</organism>
<dbReference type="SUPFAM" id="SSF143865">
    <property type="entry name" value="CorA soluble domain-like"/>
    <property type="match status" value="1"/>
</dbReference>
<accession>A0ABU3PSU5</accession>
<dbReference type="PANTHER" id="PTHR46494">
    <property type="entry name" value="CORA FAMILY METAL ION TRANSPORTER (EUROFUNG)"/>
    <property type="match status" value="1"/>
</dbReference>
<dbReference type="InterPro" id="IPR045861">
    <property type="entry name" value="CorA_cytoplasmic_dom"/>
</dbReference>
<comment type="function">
    <text evidence="8">Mediates influx of magnesium ions.</text>
</comment>
<evidence type="ECO:0000256" key="4">
    <source>
        <dbReference type="ARBA" id="ARBA00022475"/>
    </source>
</evidence>
<reference evidence="9 10" key="1">
    <citation type="submission" date="2023-08" db="EMBL/GenBank/DDBJ databases">
        <title>Nocardioides seae sp. nov., a bacterium isolated from a soil.</title>
        <authorList>
            <person name="Wang X."/>
        </authorList>
    </citation>
    <scope>NUCLEOTIDE SEQUENCE [LARGE SCALE GENOMIC DNA]</scope>
    <source>
        <strain evidence="9 10">YZH12</strain>
    </source>
</reference>
<dbReference type="InterPro" id="IPR045863">
    <property type="entry name" value="CorA_TM1_TM2"/>
</dbReference>
<keyword evidence="8" id="KW-0406">Ion transport</keyword>
<dbReference type="EMBL" id="JAVYII010000002">
    <property type="protein sequence ID" value="MDT9592300.1"/>
    <property type="molecule type" value="Genomic_DNA"/>
</dbReference>
<comment type="subcellular location">
    <subcellularLocation>
        <location evidence="1">Cell membrane</location>
        <topology evidence="1">Multi-pass membrane protein</topology>
    </subcellularLocation>
    <subcellularLocation>
        <location evidence="8">Membrane</location>
        <topology evidence="8">Multi-pass membrane protein</topology>
    </subcellularLocation>
</comment>
<evidence type="ECO:0000256" key="3">
    <source>
        <dbReference type="ARBA" id="ARBA00022448"/>
    </source>
</evidence>
<evidence type="ECO:0000313" key="9">
    <source>
        <dbReference type="EMBL" id="MDT9592300.1"/>
    </source>
</evidence>
<sequence length="325" mass="35966">MIVDNALYRDGRRTDPGCAAGDLEGVLAAREPGDFVWVGVLEPDPEEMQAVAQHFGLHPLAVEDAVLAHQRPKVEHYDDQLFVVLKTLWYVDDQDAVETGEIAVFVGRDFVVHVRHGEGVDIHRVRMDLEARASVLSHGPAAVLYAICDHVVDAYGDVGDSLEIDVEEVEASVFSPQRTDDSPRIYQLKRELAEARRAIMPLREPMRRMASGEVDQVGAAAAPYFRDVADHVAIVADHVESLETLLGAAFDAHLARISVQQNEDMRKISAAVALVAGPTLVAAVYGMNFRYMPELDWPAGYPLSIVLMAAISGFLWWRFKRSGWL</sequence>
<name>A0ABU3PSU5_9ACTN</name>
<feature type="transmembrane region" description="Helical" evidence="8">
    <location>
        <begin position="299"/>
        <end position="319"/>
    </location>
</feature>
<dbReference type="InterPro" id="IPR004488">
    <property type="entry name" value="Mg/Co-transport_prot_CorA"/>
</dbReference>
<keyword evidence="3 8" id="KW-0813">Transport</keyword>
<dbReference type="Pfam" id="PF01544">
    <property type="entry name" value="CorA"/>
    <property type="match status" value="1"/>
</dbReference>
<keyword evidence="10" id="KW-1185">Reference proteome</keyword>
<proteinExistence type="inferred from homology"/>
<evidence type="ECO:0000256" key="5">
    <source>
        <dbReference type="ARBA" id="ARBA00022692"/>
    </source>
</evidence>